<dbReference type="Proteomes" id="UP001156641">
    <property type="component" value="Unassembled WGS sequence"/>
</dbReference>
<name>A0ABQ6AAC2_9PROT</name>
<dbReference type="Gene3D" id="3.40.50.2000">
    <property type="entry name" value="Glycogen Phosphorylase B"/>
    <property type="match status" value="2"/>
</dbReference>
<evidence type="ECO:0000313" key="3">
    <source>
        <dbReference type="EMBL" id="GLR67786.1"/>
    </source>
</evidence>
<gene>
    <name evidence="3" type="ORF">GCM10010909_24670</name>
</gene>
<feature type="domain" description="Glycosyltransferase subfamily 4-like N-terminal" evidence="2">
    <location>
        <begin position="128"/>
        <end position="226"/>
    </location>
</feature>
<accession>A0ABQ6AAC2</accession>
<dbReference type="SUPFAM" id="SSF53756">
    <property type="entry name" value="UDP-Glycosyltransferase/glycogen phosphorylase"/>
    <property type="match status" value="1"/>
</dbReference>
<reference evidence="4" key="1">
    <citation type="journal article" date="2019" name="Int. J. Syst. Evol. Microbiol.">
        <title>The Global Catalogue of Microorganisms (GCM) 10K type strain sequencing project: providing services to taxonomists for standard genome sequencing and annotation.</title>
        <authorList>
            <consortium name="The Broad Institute Genomics Platform"/>
            <consortium name="The Broad Institute Genome Sequencing Center for Infectious Disease"/>
            <person name="Wu L."/>
            <person name="Ma J."/>
        </authorList>
    </citation>
    <scope>NUCLEOTIDE SEQUENCE [LARGE SCALE GENOMIC DNA]</scope>
    <source>
        <strain evidence="4">NBRC 112502</strain>
    </source>
</reference>
<dbReference type="Pfam" id="PF00534">
    <property type="entry name" value="Glycos_transf_1"/>
    <property type="match status" value="1"/>
</dbReference>
<dbReference type="PANTHER" id="PTHR45947">
    <property type="entry name" value="SULFOQUINOVOSYL TRANSFERASE SQD2"/>
    <property type="match status" value="1"/>
</dbReference>
<keyword evidence="4" id="KW-1185">Reference proteome</keyword>
<evidence type="ECO:0000259" key="1">
    <source>
        <dbReference type="Pfam" id="PF00534"/>
    </source>
</evidence>
<dbReference type="EMBL" id="BSOS01000067">
    <property type="protein sequence ID" value="GLR67786.1"/>
    <property type="molecule type" value="Genomic_DNA"/>
</dbReference>
<dbReference type="InterPro" id="IPR001296">
    <property type="entry name" value="Glyco_trans_1"/>
</dbReference>
<dbReference type="RefSeq" id="WP_284258538.1">
    <property type="nucleotide sequence ID" value="NZ_BSOS01000067.1"/>
</dbReference>
<protein>
    <submittedName>
        <fullName evidence="3">Colanic acid biosynthesis glycosyltransferase WcaL</fullName>
    </submittedName>
</protein>
<dbReference type="Pfam" id="PF13439">
    <property type="entry name" value="Glyco_transf_4"/>
    <property type="match status" value="1"/>
</dbReference>
<sequence>MSSLSQKSAASAYAIAPGPVAYIMKRYPRLTETFIINEIRAMERLGADLRIFSLLQPEPPPHHPMVAQVAAPLYVLPAAWGAKLKRLAASHAKAFTAAPLRYLGATARALQWSATSSSPLAVWKHFVRAGYVATACRAQGIAHIHAHFANTPTAVAHFASLMSGIPFSFTAHAKDLYLTRKPIIARRTRAAEFVVTCTGYNARYLEDIQGHPAGKINLIYHGIDLDMFNARPAATPAQAAPPLILSVGRLVPKKGLNDLISACALLKASGIAFRCRIIGEGPLRNALQDQIKSAGLEDLVTLSGAMTHASLIALYATADLFALPPRIADDGDRDGIPNVIAEAMAIGLPVVSTDVSGIPELVRNLETGLLVPPRDPAALAQAMEQLLRDRPLALRLAAQGRALLERDFDLWTTTRRLHGLIACLDCAPTPRKALHADAPLAEGAQS</sequence>
<comment type="caution">
    <text evidence="3">The sequence shown here is derived from an EMBL/GenBank/DDBJ whole genome shotgun (WGS) entry which is preliminary data.</text>
</comment>
<feature type="domain" description="Glycosyl transferase family 1" evidence="1">
    <location>
        <begin position="237"/>
        <end position="401"/>
    </location>
</feature>
<dbReference type="InterPro" id="IPR050194">
    <property type="entry name" value="Glycosyltransferase_grp1"/>
</dbReference>
<organism evidence="3 4">
    <name type="scientific">Acidocella aquatica</name>
    <dbReference type="NCBI Taxonomy" id="1922313"/>
    <lineage>
        <taxon>Bacteria</taxon>
        <taxon>Pseudomonadati</taxon>
        <taxon>Pseudomonadota</taxon>
        <taxon>Alphaproteobacteria</taxon>
        <taxon>Acetobacterales</taxon>
        <taxon>Acidocellaceae</taxon>
        <taxon>Acidocella</taxon>
    </lineage>
</organism>
<proteinExistence type="predicted"/>
<dbReference type="PANTHER" id="PTHR45947:SF14">
    <property type="entry name" value="SLL1723 PROTEIN"/>
    <property type="match status" value="1"/>
</dbReference>
<dbReference type="InterPro" id="IPR028098">
    <property type="entry name" value="Glyco_trans_4-like_N"/>
</dbReference>
<evidence type="ECO:0000259" key="2">
    <source>
        <dbReference type="Pfam" id="PF13439"/>
    </source>
</evidence>
<evidence type="ECO:0000313" key="4">
    <source>
        <dbReference type="Proteomes" id="UP001156641"/>
    </source>
</evidence>